<dbReference type="GO" id="GO:0004553">
    <property type="term" value="F:hydrolase activity, hydrolyzing O-glycosyl compounds"/>
    <property type="evidence" value="ECO:0007669"/>
    <property type="project" value="InterPro"/>
</dbReference>
<reference evidence="4" key="2">
    <citation type="submission" date="2021-09" db="EMBL/GenBank/DDBJ databases">
        <authorList>
            <person name="Gilroy R."/>
        </authorList>
    </citation>
    <scope>NUCLEOTIDE SEQUENCE</scope>
    <source>
        <strain evidence="4">ChiGjej5B5-22894</strain>
    </source>
</reference>
<keyword evidence="2" id="KW-1133">Transmembrane helix</keyword>
<keyword evidence="1" id="KW-0378">Hydrolase</keyword>
<dbReference type="SUPFAM" id="SSF51445">
    <property type="entry name" value="(Trans)glycosidases"/>
    <property type="match status" value="1"/>
</dbReference>
<dbReference type="Proteomes" id="UP000742460">
    <property type="component" value="Unassembled WGS sequence"/>
</dbReference>
<gene>
    <name evidence="4" type="ORF">K8V81_07280</name>
</gene>
<dbReference type="GO" id="GO:0005975">
    <property type="term" value="P:carbohydrate metabolic process"/>
    <property type="evidence" value="ECO:0007669"/>
    <property type="project" value="InterPro"/>
</dbReference>
<evidence type="ECO:0000313" key="4">
    <source>
        <dbReference type="EMBL" id="HJG91512.1"/>
    </source>
</evidence>
<evidence type="ECO:0000256" key="2">
    <source>
        <dbReference type="SAM" id="Phobius"/>
    </source>
</evidence>
<comment type="caution">
    <text evidence="4">The sequence shown here is derived from an EMBL/GenBank/DDBJ whole genome shotgun (WGS) entry which is preliminary data.</text>
</comment>
<dbReference type="InterPro" id="IPR003610">
    <property type="entry name" value="CBM5/12"/>
</dbReference>
<dbReference type="GO" id="GO:0030246">
    <property type="term" value="F:carbohydrate binding"/>
    <property type="evidence" value="ECO:0007669"/>
    <property type="project" value="InterPro"/>
</dbReference>
<dbReference type="SUPFAM" id="SSF51055">
    <property type="entry name" value="Carbohydrate binding domain"/>
    <property type="match status" value="2"/>
</dbReference>
<protein>
    <submittedName>
        <fullName evidence="4">Chitinase</fullName>
    </submittedName>
</protein>
<dbReference type="EMBL" id="DYUE01000166">
    <property type="protein sequence ID" value="HJG91512.1"/>
    <property type="molecule type" value="Genomic_DNA"/>
</dbReference>
<feature type="domain" description="Chitin-binding type-3" evidence="3">
    <location>
        <begin position="386"/>
        <end position="434"/>
    </location>
</feature>
<keyword evidence="2" id="KW-0812">Transmembrane</keyword>
<dbReference type="AlphaFoldDB" id="A0A921MW05"/>
<name>A0A921MW05_9MICO</name>
<dbReference type="PANTHER" id="PTHR42976">
    <property type="entry name" value="BIFUNCTIONAL CHITINASE/LYSOZYME-RELATED"/>
    <property type="match status" value="1"/>
</dbReference>
<sequence>MNSRFEGRRISAPRLLVVLVVLALVAGGGWYFVQSERDIAQAQAQSDPWFAGYVDVTATPTYAFETATGDGTDSVVLSFIVAASEDSCTPSWGTAYSLEEAGVSMDLDRRIERLRDQGRDVVVSFGGLLNTELGDACGSVDELKSAYSAVIDRYTLTTIDLDLEGEALTDPLAMTQRAQAVAELQAERRTEGEELAVWLTLPIATTGLTVDGTSTVAAFLDAGVDLAGVNAMTMNLDAEGDMAAAAAESLAALHKQLGVLYDQADLHQGPASLWTKIGATPMIGQNDFPQDVFTQTDARALNAFALENRLGRMSMWSLNRDLTCSANYPDTSVVSDSCSGVVQDDISFAAILSDGFEGSPDDSAAARTQQEAEEQIVVDDPETSPYQVWSEHNAYTAGTKVVWRGNVYIAKWWNEGEAPDNPVLQDSETPWTLIGPVLAGETPAPTLEVPDDIAPAWTGSTTYEGGEIVLFDGTLYQARWWTQGDSPESAHVDASASPWRILDDDEVRELVESGGVAPSIPAPSDGGGD</sequence>
<dbReference type="InterPro" id="IPR036573">
    <property type="entry name" value="CBM_sf_5/12"/>
</dbReference>
<evidence type="ECO:0000313" key="5">
    <source>
        <dbReference type="Proteomes" id="UP000742460"/>
    </source>
</evidence>
<evidence type="ECO:0000256" key="1">
    <source>
        <dbReference type="ARBA" id="ARBA00022801"/>
    </source>
</evidence>
<dbReference type="Gene3D" id="2.10.10.20">
    <property type="entry name" value="Carbohydrate-binding module superfamily 5/12"/>
    <property type="match status" value="2"/>
</dbReference>
<keyword evidence="2" id="KW-0472">Membrane</keyword>
<proteinExistence type="predicted"/>
<dbReference type="Gene3D" id="3.20.20.80">
    <property type="entry name" value="Glycosidases"/>
    <property type="match status" value="1"/>
</dbReference>
<organism evidence="4 5">
    <name type="scientific">Brachybacterium massiliense</name>
    <dbReference type="NCBI Taxonomy" id="1755098"/>
    <lineage>
        <taxon>Bacteria</taxon>
        <taxon>Bacillati</taxon>
        <taxon>Actinomycetota</taxon>
        <taxon>Actinomycetes</taxon>
        <taxon>Micrococcales</taxon>
        <taxon>Dermabacteraceae</taxon>
        <taxon>Brachybacterium</taxon>
    </lineage>
</organism>
<evidence type="ECO:0000259" key="3">
    <source>
        <dbReference type="SMART" id="SM00495"/>
    </source>
</evidence>
<feature type="domain" description="Chitin-binding type-3" evidence="3">
    <location>
        <begin position="454"/>
        <end position="502"/>
    </location>
</feature>
<dbReference type="GO" id="GO:0005576">
    <property type="term" value="C:extracellular region"/>
    <property type="evidence" value="ECO:0007669"/>
    <property type="project" value="InterPro"/>
</dbReference>
<dbReference type="CDD" id="cd06543">
    <property type="entry name" value="GH18_PF-ChiA-like"/>
    <property type="match status" value="1"/>
</dbReference>
<dbReference type="CDD" id="cd12215">
    <property type="entry name" value="ChiC_BD"/>
    <property type="match status" value="2"/>
</dbReference>
<accession>A0A921MW05</accession>
<dbReference type="PANTHER" id="PTHR42976:SF1">
    <property type="entry name" value="GH18 DOMAIN-CONTAINING PROTEIN-RELATED"/>
    <property type="match status" value="1"/>
</dbReference>
<dbReference type="Pfam" id="PF02839">
    <property type="entry name" value="CBM_5_12"/>
    <property type="match status" value="1"/>
</dbReference>
<reference evidence="4" key="1">
    <citation type="journal article" date="2021" name="PeerJ">
        <title>Extensive microbial diversity within the chicken gut microbiome revealed by metagenomics and culture.</title>
        <authorList>
            <person name="Gilroy R."/>
            <person name="Ravi A."/>
            <person name="Getino M."/>
            <person name="Pursley I."/>
            <person name="Horton D.L."/>
            <person name="Alikhan N.F."/>
            <person name="Baker D."/>
            <person name="Gharbi K."/>
            <person name="Hall N."/>
            <person name="Watson M."/>
            <person name="Adriaenssens E.M."/>
            <person name="Foster-Nyarko E."/>
            <person name="Jarju S."/>
            <person name="Secka A."/>
            <person name="Antonio M."/>
            <person name="Oren A."/>
            <person name="Chaudhuri R.R."/>
            <person name="La Ragione R."/>
            <person name="Hildebrand F."/>
            <person name="Pallen M.J."/>
        </authorList>
    </citation>
    <scope>NUCLEOTIDE SEQUENCE</scope>
    <source>
        <strain evidence="4">ChiGjej5B5-22894</strain>
    </source>
</reference>
<feature type="transmembrane region" description="Helical" evidence="2">
    <location>
        <begin position="12"/>
        <end position="33"/>
    </location>
</feature>
<dbReference type="InterPro" id="IPR052750">
    <property type="entry name" value="GH18_Chitinase"/>
</dbReference>
<dbReference type="SMART" id="SM00495">
    <property type="entry name" value="ChtBD3"/>
    <property type="match status" value="2"/>
</dbReference>
<dbReference type="InterPro" id="IPR017853">
    <property type="entry name" value="GH"/>
</dbReference>